<dbReference type="SUPFAM" id="SSF74650">
    <property type="entry name" value="Galactose mutarotase-like"/>
    <property type="match status" value="1"/>
</dbReference>
<dbReference type="PROSITE" id="PS00719">
    <property type="entry name" value="GLYCOSYL_HYDROL_F2_1"/>
    <property type="match status" value="1"/>
</dbReference>
<dbReference type="InterPro" id="IPR023232">
    <property type="entry name" value="Glyco_hydro_2_AS"/>
</dbReference>
<dbReference type="SMART" id="SM01038">
    <property type="entry name" value="Bgal_small_N"/>
    <property type="match status" value="1"/>
</dbReference>
<dbReference type="InterPro" id="IPR006103">
    <property type="entry name" value="Glyco_hydro_2_cat"/>
</dbReference>
<dbReference type="Pfam" id="PF02836">
    <property type="entry name" value="Glyco_hydro_2_C"/>
    <property type="match status" value="1"/>
</dbReference>
<evidence type="ECO:0000256" key="1">
    <source>
        <dbReference type="ARBA" id="ARBA00001412"/>
    </source>
</evidence>
<dbReference type="Pfam" id="PF02929">
    <property type="entry name" value="Bgal_small_N"/>
    <property type="match status" value="1"/>
</dbReference>
<sequence>MSFDYSRLADPEFFAENRLPAHSAHRHYATEAEADAQESSLVQCLSGVWRFHYAPHLDAIPSDFADPRTDVSGWDKIAVPAHIQLHGYDRPQYVNVQYPWDGHEDIDPGQIPTRFNPVATYVHSFTPARPPQPGQRSVLRFDGAESAVAVWLNGHYIGFAADSFTPSEFDVTDFLTPGSNHLAVQVFKWTAGSWCEDQDFFRFSGLFRDVWLVTQPSAHVRDVRVTCQVSPSGQSATVTVRADATAGARLEGEILGVGPGEAGATGELTWQLVAPQLWSAEHPHLYELRLRVYDAAGELTEVVRQPVGVRQVALVDGLLRLNGQRLVFRGVNRHEFGLQGRVVNRAQTEADVQALKALGVNAVRTSHYPNSTDLYELCDEYGLYVIDEMNLESHGMWDAIRHAGADIDQAVPGDKPEWRAVLLDRAAAMLQRDKNHPSVVMWSCGNESFGGQVIADVADYFRSQDARPVHYEGIFWDRRHPATSDVESQMYTSAAGVEQFLAEHPDKPLILCEYAHAMGNSFGAVDRYWRLVERQPRFQGAFIWDFADQAVVCRTRTGREFFGYGGDSQEAPHDGDFCGNGIFFADHSPSPKVQEVKYLYQGLAVAVEPERVTITNRLAFTNAAAYECWVVLAQEDQRLAAERLVVDVPPGESISYPLPVAIPDAPGEYTVTVSFHLVAAEKWAPAGHEVAYGQGVFTVPTPTVEEPVRPRPEVVDGRHNIGVHGPTFSLLFSKLYGRLLSYRIGAGPEKRELLAGAPHANFWHAPTANERGWGAPGEDGQWLLASRYARPEPGSLTWSWQGERVRISQRYLLPSSPAGTCQISYTIDGGGRVEVQLDLEPGAGLAGPPEFSMLLPTGPEFTNLQWYGHGPAESYVDRCSGARLGVYSADVRGELTAYLKPQEAGNHTGVRWAQVTDDGGLGWRLEALAGQELEFSALAWSPFEVENAPHHHELPPVHRTWLRPAYRRRGVAGDDSWGARPHPEYLLPAGPLSFTFAFVGVLPTEG</sequence>
<dbReference type="PANTHER" id="PTHR46323">
    <property type="entry name" value="BETA-GALACTOSIDASE"/>
    <property type="match status" value="1"/>
</dbReference>
<protein>
    <recommendedName>
        <fullName evidence="4 8">Beta-galactosidase</fullName>
        <ecNumber evidence="3 8">3.2.1.23</ecNumber>
    </recommendedName>
    <alternativeName>
        <fullName evidence="7 8">Lactase</fullName>
    </alternativeName>
</protein>
<dbReference type="Gene3D" id="2.70.98.10">
    <property type="match status" value="1"/>
</dbReference>
<dbReference type="SUPFAM" id="SSF49303">
    <property type="entry name" value="beta-Galactosidase/glucuronidase domain"/>
    <property type="match status" value="2"/>
</dbReference>
<accession>A0A1Q5PWR4</accession>
<dbReference type="InterPro" id="IPR014718">
    <property type="entry name" value="GH-type_carb-bd"/>
</dbReference>
<dbReference type="InterPro" id="IPR006104">
    <property type="entry name" value="Glyco_hydro_2_N"/>
</dbReference>
<dbReference type="InterPro" id="IPR050347">
    <property type="entry name" value="Bact_Beta-galactosidase"/>
</dbReference>
<dbReference type="InterPro" id="IPR023230">
    <property type="entry name" value="Glyco_hydro_2_CS"/>
</dbReference>
<evidence type="ECO:0000256" key="4">
    <source>
        <dbReference type="ARBA" id="ARBA00013303"/>
    </source>
</evidence>
<evidence type="ECO:0000256" key="7">
    <source>
        <dbReference type="ARBA" id="ARBA00032230"/>
    </source>
</evidence>
<dbReference type="GO" id="GO:0009341">
    <property type="term" value="C:beta-galactosidase complex"/>
    <property type="evidence" value="ECO:0007669"/>
    <property type="project" value="InterPro"/>
</dbReference>
<dbReference type="InterPro" id="IPR017853">
    <property type="entry name" value="GH"/>
</dbReference>
<gene>
    <name evidence="10" type="ORF">BSZ40_03685</name>
</gene>
<dbReference type="GO" id="GO:0030246">
    <property type="term" value="F:carbohydrate binding"/>
    <property type="evidence" value="ECO:0007669"/>
    <property type="project" value="InterPro"/>
</dbReference>
<dbReference type="InterPro" id="IPR004199">
    <property type="entry name" value="B-gal_small/dom_5"/>
</dbReference>
<evidence type="ECO:0000313" key="11">
    <source>
        <dbReference type="Proteomes" id="UP000185612"/>
    </source>
</evidence>
<keyword evidence="11" id="KW-1185">Reference proteome</keyword>
<dbReference type="SUPFAM" id="SSF51445">
    <property type="entry name" value="(Trans)glycosidases"/>
    <property type="match status" value="1"/>
</dbReference>
<keyword evidence="6 8" id="KW-0326">Glycosidase</keyword>
<dbReference type="PRINTS" id="PR00132">
    <property type="entry name" value="GLHYDRLASE2"/>
</dbReference>
<dbReference type="GO" id="GO:0004565">
    <property type="term" value="F:beta-galactosidase activity"/>
    <property type="evidence" value="ECO:0007669"/>
    <property type="project" value="UniProtKB-EC"/>
</dbReference>
<dbReference type="InterPro" id="IPR036156">
    <property type="entry name" value="Beta-gal/glucu_dom_sf"/>
</dbReference>
<evidence type="ECO:0000256" key="8">
    <source>
        <dbReference type="RuleBase" id="RU361154"/>
    </source>
</evidence>
<evidence type="ECO:0000256" key="2">
    <source>
        <dbReference type="ARBA" id="ARBA00007401"/>
    </source>
</evidence>
<dbReference type="Proteomes" id="UP000185612">
    <property type="component" value="Unassembled WGS sequence"/>
</dbReference>
<evidence type="ECO:0000256" key="5">
    <source>
        <dbReference type="ARBA" id="ARBA00022801"/>
    </source>
</evidence>
<dbReference type="InterPro" id="IPR006101">
    <property type="entry name" value="Glyco_hydro_2"/>
</dbReference>
<dbReference type="STRING" id="52770.BSZ40_03685"/>
<dbReference type="Gene3D" id="2.60.120.260">
    <property type="entry name" value="Galactose-binding domain-like"/>
    <property type="match status" value="1"/>
</dbReference>
<dbReference type="InterPro" id="IPR011013">
    <property type="entry name" value="Gal_mutarotase_sf_dom"/>
</dbReference>
<dbReference type="PROSITE" id="PS00608">
    <property type="entry name" value="GLYCOSYL_HYDROL_F2_2"/>
    <property type="match status" value="1"/>
</dbReference>
<dbReference type="InParanoid" id="A0A1Q5PWR4"/>
<comment type="catalytic activity">
    <reaction evidence="1 8">
        <text>Hydrolysis of terminal non-reducing beta-D-galactose residues in beta-D-galactosides.</text>
        <dbReference type="EC" id="3.2.1.23"/>
    </reaction>
</comment>
<dbReference type="OrthoDB" id="9762066at2"/>
<dbReference type="PANTHER" id="PTHR46323:SF2">
    <property type="entry name" value="BETA-GALACTOSIDASE"/>
    <property type="match status" value="1"/>
</dbReference>
<organism evidence="10 11">
    <name type="scientific">Buchananella hordeovulneris</name>
    <dbReference type="NCBI Taxonomy" id="52770"/>
    <lineage>
        <taxon>Bacteria</taxon>
        <taxon>Bacillati</taxon>
        <taxon>Actinomycetota</taxon>
        <taxon>Actinomycetes</taxon>
        <taxon>Actinomycetales</taxon>
        <taxon>Actinomycetaceae</taxon>
        <taxon>Buchananella</taxon>
    </lineage>
</organism>
<dbReference type="InterPro" id="IPR008979">
    <property type="entry name" value="Galactose-bd-like_sf"/>
</dbReference>
<comment type="caution">
    <text evidence="10">The sequence shown here is derived from an EMBL/GenBank/DDBJ whole genome shotgun (WGS) entry which is preliminary data.</text>
</comment>
<dbReference type="Gene3D" id="2.60.40.10">
    <property type="entry name" value="Immunoglobulins"/>
    <property type="match status" value="2"/>
</dbReference>
<dbReference type="GO" id="GO:0005990">
    <property type="term" value="P:lactose catabolic process"/>
    <property type="evidence" value="ECO:0007669"/>
    <property type="project" value="TreeGrafter"/>
</dbReference>
<evidence type="ECO:0000256" key="3">
    <source>
        <dbReference type="ARBA" id="ARBA00012756"/>
    </source>
</evidence>
<comment type="similarity">
    <text evidence="2 8">Belongs to the glycosyl hydrolase 2 family.</text>
</comment>
<dbReference type="InterPro" id="IPR032312">
    <property type="entry name" value="LacZ_4"/>
</dbReference>
<feature type="domain" description="Beta galactosidase small chain/" evidence="9">
    <location>
        <begin position="722"/>
        <end position="999"/>
    </location>
</feature>
<dbReference type="EC" id="3.2.1.23" evidence="3 8"/>
<evidence type="ECO:0000259" key="9">
    <source>
        <dbReference type="SMART" id="SM01038"/>
    </source>
</evidence>
<reference evidence="11" key="1">
    <citation type="submission" date="2016-12" db="EMBL/GenBank/DDBJ databases">
        <authorList>
            <person name="Meng X."/>
        </authorList>
    </citation>
    <scope>NUCLEOTIDE SEQUENCE [LARGE SCALE GENOMIC DNA]</scope>
    <source>
        <strain evidence="11">DSM 20732</strain>
    </source>
</reference>
<dbReference type="RefSeq" id="WP_073823455.1">
    <property type="nucleotide sequence ID" value="NZ_MQVS01000003.1"/>
</dbReference>
<dbReference type="Gene3D" id="3.20.20.80">
    <property type="entry name" value="Glycosidases"/>
    <property type="match status" value="1"/>
</dbReference>
<dbReference type="Pfam" id="PF02837">
    <property type="entry name" value="Glyco_hydro_2_N"/>
    <property type="match status" value="1"/>
</dbReference>
<keyword evidence="5 8" id="KW-0378">Hydrolase</keyword>
<dbReference type="InterPro" id="IPR006102">
    <property type="entry name" value="Ig-like_GH2"/>
</dbReference>
<evidence type="ECO:0000313" key="10">
    <source>
        <dbReference type="EMBL" id="OKL52038.1"/>
    </source>
</evidence>
<name>A0A1Q5PWR4_9ACTO</name>
<dbReference type="AlphaFoldDB" id="A0A1Q5PWR4"/>
<dbReference type="Pfam" id="PF00703">
    <property type="entry name" value="Glyco_hydro_2"/>
    <property type="match status" value="1"/>
</dbReference>
<dbReference type="EMBL" id="MQVS01000003">
    <property type="protein sequence ID" value="OKL52038.1"/>
    <property type="molecule type" value="Genomic_DNA"/>
</dbReference>
<proteinExistence type="inferred from homology"/>
<evidence type="ECO:0000256" key="6">
    <source>
        <dbReference type="ARBA" id="ARBA00023295"/>
    </source>
</evidence>
<dbReference type="SUPFAM" id="SSF49785">
    <property type="entry name" value="Galactose-binding domain-like"/>
    <property type="match status" value="1"/>
</dbReference>
<dbReference type="Pfam" id="PF16353">
    <property type="entry name" value="LacZ_4"/>
    <property type="match status" value="1"/>
</dbReference>
<dbReference type="InterPro" id="IPR013783">
    <property type="entry name" value="Ig-like_fold"/>
</dbReference>